<dbReference type="CDD" id="cd06558">
    <property type="entry name" value="crotonase-like"/>
    <property type="match status" value="1"/>
</dbReference>
<sequence>MIEFSVNGRIAEIVLNAPERMNALGTEDIAALTEAFEEAGRLAEQGDLRVVLLRAEGRAFSAGRNLKGLEPGAGDTGEYLTDSVVPLMRTMAELPVPIVAAAQGAVLGAGLGVLAAADVAYVAEDATFGSPFGALGLILDCGGHWLFNDRMGYQRTMDLILTGEFFSGADAVAAGLFSRAVPAEDLERFAREKAEAVAAGPALAFQASKRVLGEIRAKSLGFWEALEFESDEQISLASSPDYAEGLAAFQEKRRPVFE</sequence>
<comment type="caution">
    <text evidence="2">The sequence shown here is derived from an EMBL/GenBank/DDBJ whole genome shotgun (WGS) entry which is preliminary data.</text>
</comment>
<reference evidence="2" key="1">
    <citation type="submission" date="2023-07" db="EMBL/GenBank/DDBJ databases">
        <title>Sequencing the genomes of 1000 actinobacteria strains.</title>
        <authorList>
            <person name="Klenk H.-P."/>
        </authorList>
    </citation>
    <scope>NUCLEOTIDE SEQUENCE</scope>
    <source>
        <strain evidence="2">DSM 13988</strain>
    </source>
</reference>
<dbReference type="Pfam" id="PF00378">
    <property type="entry name" value="ECH_1"/>
    <property type="match status" value="1"/>
</dbReference>
<dbReference type="AlphaFoldDB" id="A0AAE3YIK1"/>
<dbReference type="GO" id="GO:0003824">
    <property type="term" value="F:catalytic activity"/>
    <property type="evidence" value="ECO:0007669"/>
    <property type="project" value="UniProtKB-ARBA"/>
</dbReference>
<keyword evidence="3" id="KW-1185">Reference proteome</keyword>
<dbReference type="RefSeq" id="WP_309851371.1">
    <property type="nucleotide sequence ID" value="NZ_BAAAIU010000003.1"/>
</dbReference>
<dbReference type="InterPro" id="IPR001753">
    <property type="entry name" value="Enoyl-CoA_hydra/iso"/>
</dbReference>
<accession>A0AAE3YIK1</accession>
<keyword evidence="1" id="KW-1133">Transmembrane helix</keyword>
<dbReference type="PANTHER" id="PTHR43459">
    <property type="entry name" value="ENOYL-COA HYDRATASE"/>
    <property type="match status" value="1"/>
</dbReference>
<dbReference type="Gene3D" id="3.90.226.10">
    <property type="entry name" value="2-enoyl-CoA Hydratase, Chain A, domain 1"/>
    <property type="match status" value="1"/>
</dbReference>
<evidence type="ECO:0000256" key="1">
    <source>
        <dbReference type="SAM" id="Phobius"/>
    </source>
</evidence>
<protein>
    <submittedName>
        <fullName evidence="2">Enoyl-CoA hydratase/carnithine racemase</fullName>
    </submittedName>
</protein>
<proteinExistence type="predicted"/>
<evidence type="ECO:0000313" key="3">
    <source>
        <dbReference type="Proteomes" id="UP001247307"/>
    </source>
</evidence>
<feature type="transmembrane region" description="Helical" evidence="1">
    <location>
        <begin position="128"/>
        <end position="147"/>
    </location>
</feature>
<dbReference type="EMBL" id="JAVDUI010000001">
    <property type="protein sequence ID" value="MDR6892411.1"/>
    <property type="molecule type" value="Genomic_DNA"/>
</dbReference>
<organism evidence="2 3">
    <name type="scientific">Falsarthrobacter nasiphocae</name>
    <dbReference type="NCBI Taxonomy" id="189863"/>
    <lineage>
        <taxon>Bacteria</taxon>
        <taxon>Bacillati</taxon>
        <taxon>Actinomycetota</taxon>
        <taxon>Actinomycetes</taxon>
        <taxon>Micrococcales</taxon>
        <taxon>Micrococcaceae</taxon>
        <taxon>Falsarthrobacter</taxon>
    </lineage>
</organism>
<dbReference type="PANTHER" id="PTHR43459:SF1">
    <property type="entry name" value="EG:BACN32G11.4 PROTEIN"/>
    <property type="match status" value="1"/>
</dbReference>
<gene>
    <name evidence="2" type="ORF">J2S35_001351</name>
</gene>
<keyword evidence="1" id="KW-0812">Transmembrane</keyword>
<dbReference type="Proteomes" id="UP001247307">
    <property type="component" value="Unassembled WGS sequence"/>
</dbReference>
<name>A0AAE3YIK1_9MICC</name>
<dbReference type="SUPFAM" id="SSF52096">
    <property type="entry name" value="ClpP/crotonase"/>
    <property type="match status" value="1"/>
</dbReference>
<dbReference type="InterPro" id="IPR029045">
    <property type="entry name" value="ClpP/crotonase-like_dom_sf"/>
</dbReference>
<feature type="transmembrane region" description="Helical" evidence="1">
    <location>
        <begin position="98"/>
        <end position="122"/>
    </location>
</feature>
<evidence type="ECO:0000313" key="2">
    <source>
        <dbReference type="EMBL" id="MDR6892411.1"/>
    </source>
</evidence>
<keyword evidence="1" id="KW-0472">Membrane</keyword>